<gene>
    <name evidence="2" type="ORF">C0Z16_27840</name>
    <name evidence="1" type="ORF">LMG27174_05739</name>
</gene>
<proteinExistence type="predicted"/>
<dbReference type="OrthoDB" id="8565540at2"/>
<dbReference type="EMBL" id="CADIJZ010000027">
    <property type="protein sequence ID" value="CAB3730387.1"/>
    <property type="molecule type" value="Genomic_DNA"/>
</dbReference>
<accession>A0A2N7W968</accession>
<dbReference type="RefSeq" id="WP_102635277.1">
    <property type="nucleotide sequence ID" value="NZ_CADIJZ010000027.1"/>
</dbReference>
<organism evidence="1 4">
    <name type="scientific">Paraburkholderia rhynchosiae</name>
    <dbReference type="NCBI Taxonomy" id="487049"/>
    <lineage>
        <taxon>Bacteria</taxon>
        <taxon>Pseudomonadati</taxon>
        <taxon>Pseudomonadota</taxon>
        <taxon>Betaproteobacteria</taxon>
        <taxon>Burkholderiales</taxon>
        <taxon>Burkholderiaceae</taxon>
        <taxon>Paraburkholderia</taxon>
    </lineage>
</organism>
<dbReference type="Proteomes" id="UP000235659">
    <property type="component" value="Unassembled WGS sequence"/>
</dbReference>
<protein>
    <submittedName>
        <fullName evidence="1">Uncharacterized protein</fullName>
    </submittedName>
</protein>
<evidence type="ECO:0000313" key="4">
    <source>
        <dbReference type="Proteomes" id="UP000494205"/>
    </source>
</evidence>
<dbReference type="Proteomes" id="UP000494205">
    <property type="component" value="Unassembled WGS sequence"/>
</dbReference>
<evidence type="ECO:0000313" key="3">
    <source>
        <dbReference type="Proteomes" id="UP000235659"/>
    </source>
</evidence>
<reference evidence="1 4" key="2">
    <citation type="submission" date="2020-04" db="EMBL/GenBank/DDBJ databases">
        <authorList>
            <person name="De Canck E."/>
        </authorList>
    </citation>
    <scope>NUCLEOTIDE SEQUENCE [LARGE SCALE GENOMIC DNA]</scope>
    <source>
        <strain evidence="1 4">LMG 27174</strain>
    </source>
</reference>
<evidence type="ECO:0000313" key="2">
    <source>
        <dbReference type="EMBL" id="PMS25951.1"/>
    </source>
</evidence>
<evidence type="ECO:0000313" key="1">
    <source>
        <dbReference type="EMBL" id="CAB3730387.1"/>
    </source>
</evidence>
<reference evidence="2 3" key="1">
    <citation type="submission" date="2018-01" db="EMBL/GenBank/DDBJ databases">
        <title>Whole genome analyses suggest that Burkholderia sensu lato contains two further novel genera in the rhizoxinica-symbiotica group Mycetohabitans gen. nov., and Trinickia gen. nov.: implications for the evolution of diazotrophy and nodulation in the Burkholderiaceae.</title>
        <authorList>
            <person name="Estrada-de los Santos P."/>
            <person name="Palmer M."/>
            <person name="Chavez-Ramirez B."/>
            <person name="Beukes C."/>
            <person name="Steenkamp E.T."/>
            <person name="Hirsch A.M."/>
            <person name="Manyaka P."/>
            <person name="Maluk M."/>
            <person name="Lafos M."/>
            <person name="Crook M."/>
            <person name="Gross E."/>
            <person name="Simon M.F."/>
            <person name="Bueno dos Reis Junior F."/>
            <person name="Poole P.S."/>
            <person name="Venter S.N."/>
            <person name="James E.K."/>
        </authorList>
    </citation>
    <scope>NUCLEOTIDE SEQUENCE [LARGE SCALE GENOMIC DNA]</scope>
    <source>
        <strain evidence="2 3">WSM 3937</strain>
    </source>
</reference>
<dbReference type="EMBL" id="PNXY01000026">
    <property type="protein sequence ID" value="PMS25951.1"/>
    <property type="molecule type" value="Genomic_DNA"/>
</dbReference>
<keyword evidence="3" id="KW-1185">Reference proteome</keyword>
<sequence>MATIDELRTHLFATLEALNDKENPMDIERAKAVAEVAQVIINSAKVEVDHLKVTGGKGTGFIADNKDLPRGITGVTQHKIAG</sequence>
<dbReference type="AlphaFoldDB" id="A0A2N7W968"/>
<name>A0A2N7W968_9BURK</name>